<evidence type="ECO:0000256" key="14">
    <source>
        <dbReference type="SAM" id="MobiDB-lite"/>
    </source>
</evidence>
<evidence type="ECO:0000256" key="4">
    <source>
        <dbReference type="ARBA" id="ARBA00015443"/>
    </source>
</evidence>
<dbReference type="GeneID" id="92036836"/>
<dbReference type="InterPro" id="IPR024956">
    <property type="entry name" value="tRNAHis_GuaTrfase_cat"/>
</dbReference>
<keyword evidence="5 13" id="KW-0808">Transferase</keyword>
<feature type="compositionally biased region" description="Low complexity" evidence="14">
    <location>
        <begin position="231"/>
        <end position="242"/>
    </location>
</feature>
<dbReference type="Pfam" id="PF14413">
    <property type="entry name" value="Thg1C"/>
    <property type="match status" value="1"/>
</dbReference>
<dbReference type="PIRSF" id="PIRSF028980">
    <property type="entry name" value="tRNAHis_guanylyltransferase"/>
    <property type="match status" value="1"/>
</dbReference>
<protein>
    <recommendedName>
        <fullName evidence="4 13">tRNA(His) guanylyltransferase</fullName>
        <ecNumber evidence="3 13">2.7.7.79</ecNumber>
    </recommendedName>
    <alternativeName>
        <fullName evidence="12 13">tRNA-histidine guanylyltransferase</fullName>
    </alternativeName>
</protein>
<keyword evidence="18" id="KW-1185">Reference proteome</keyword>
<dbReference type="EMBL" id="JBBPEH010000003">
    <property type="protein sequence ID" value="KAK7540912.1"/>
    <property type="molecule type" value="Genomic_DNA"/>
</dbReference>
<evidence type="ECO:0000256" key="3">
    <source>
        <dbReference type="ARBA" id="ARBA00012511"/>
    </source>
</evidence>
<sequence length="338" mass="38113">MANSKYEYVKAFERCQPDILLPNTWVVIRIDGRGFHKLPTSRLTAKYNFSKPNDRRALDLMNEAGASVMRELPDLILAYGISDEYSFVFHKDCNLFERRAAKLVTTVATTFTSYFVHLWSKHFPDKELTPPMPSFDGRAVMYPSVGNLRDYVSWRQVDCHINNLYNTTFWTLINRGGMSATAAEQRLSGTVSADKNEILFKEFGINYNNEHDLYKKGTVLYRDYELEESSPSSVTAEASSSSGLNPTEDYSATPNAQIAPSMASADAAIAVVSKTQAEKEKKKRAKVGVKIEHVDVIKDDFWQRRPWILSGRAGKLKDEVAKAKKVEQPKGPFPGGFI</sequence>
<keyword evidence="6 13" id="KW-0819">tRNA processing</keyword>
<evidence type="ECO:0000256" key="9">
    <source>
        <dbReference type="ARBA" id="ARBA00022741"/>
    </source>
</evidence>
<dbReference type="Pfam" id="PF04446">
    <property type="entry name" value="Thg1"/>
    <property type="match status" value="1"/>
</dbReference>
<evidence type="ECO:0000313" key="17">
    <source>
        <dbReference type="EMBL" id="KAK7540912.1"/>
    </source>
</evidence>
<accession>A0ABR1M0C8</accession>
<keyword evidence="11 13" id="KW-0342">GTP-binding</keyword>
<dbReference type="EC" id="2.7.7.79" evidence="3 13"/>
<evidence type="ECO:0000256" key="11">
    <source>
        <dbReference type="ARBA" id="ARBA00023134"/>
    </source>
</evidence>
<feature type="domain" description="Thg1 C-terminal" evidence="16">
    <location>
        <begin position="147"/>
        <end position="298"/>
    </location>
</feature>
<dbReference type="InterPro" id="IPR025845">
    <property type="entry name" value="Thg1_C_dom"/>
</dbReference>
<keyword evidence="8 13" id="KW-0479">Metal-binding</keyword>
<dbReference type="Gene3D" id="3.30.70.3000">
    <property type="match status" value="1"/>
</dbReference>
<dbReference type="InterPro" id="IPR038469">
    <property type="entry name" value="tRNAHis_GuaTrfase_Thg1_sf"/>
</dbReference>
<feature type="compositionally biased region" description="Polar residues" evidence="14">
    <location>
        <begin position="243"/>
        <end position="254"/>
    </location>
</feature>
<comment type="function">
    <text evidence="13">Adds a GMP to the 5'-end of tRNA(His) after transcription and RNase P cleavage.</text>
</comment>
<evidence type="ECO:0000256" key="10">
    <source>
        <dbReference type="ARBA" id="ARBA00022842"/>
    </source>
</evidence>
<feature type="region of interest" description="Disordered" evidence="14">
    <location>
        <begin position="231"/>
        <end position="254"/>
    </location>
</feature>
<proteinExistence type="inferred from homology"/>
<evidence type="ECO:0000256" key="7">
    <source>
        <dbReference type="ARBA" id="ARBA00022695"/>
    </source>
</evidence>
<comment type="similarity">
    <text evidence="2 13">Belongs to the tRNA(His) guanylyltransferase family.</text>
</comment>
<evidence type="ECO:0000256" key="2">
    <source>
        <dbReference type="ARBA" id="ARBA00010113"/>
    </source>
</evidence>
<feature type="domain" description="tRNAHis guanylyltransferase catalytic" evidence="15">
    <location>
        <begin position="6"/>
        <end position="143"/>
    </location>
</feature>
<keyword evidence="7 13" id="KW-0548">Nucleotidyltransferase</keyword>
<evidence type="ECO:0000256" key="1">
    <source>
        <dbReference type="ARBA" id="ARBA00001946"/>
    </source>
</evidence>
<evidence type="ECO:0000256" key="13">
    <source>
        <dbReference type="PIRNR" id="PIRNR028980"/>
    </source>
</evidence>
<evidence type="ECO:0000313" key="18">
    <source>
        <dbReference type="Proteomes" id="UP001360953"/>
    </source>
</evidence>
<comment type="caution">
    <text evidence="17">The sequence shown here is derived from an EMBL/GenBank/DDBJ whole genome shotgun (WGS) entry which is preliminary data.</text>
</comment>
<comment type="catalytic activity">
    <reaction evidence="13">
        <text>a 5'-end ribonucleotide-tRNA(His) + GTP + ATP + H2O = a 5'-end phospho-guanosine-ribonucleotide-tRNA(His) + AMP + 2 diphosphate + H(+)</text>
        <dbReference type="Rhea" id="RHEA:54564"/>
        <dbReference type="Rhea" id="RHEA-COMP:14193"/>
        <dbReference type="Rhea" id="RHEA-COMP:14917"/>
        <dbReference type="ChEBI" id="CHEBI:15377"/>
        <dbReference type="ChEBI" id="CHEBI:15378"/>
        <dbReference type="ChEBI" id="CHEBI:30616"/>
        <dbReference type="ChEBI" id="CHEBI:33019"/>
        <dbReference type="ChEBI" id="CHEBI:37565"/>
        <dbReference type="ChEBI" id="CHEBI:138282"/>
        <dbReference type="ChEBI" id="CHEBI:141847"/>
        <dbReference type="ChEBI" id="CHEBI:456215"/>
        <dbReference type="EC" id="2.7.7.79"/>
    </reaction>
</comment>
<dbReference type="Proteomes" id="UP001360953">
    <property type="component" value="Unassembled WGS sequence"/>
</dbReference>
<evidence type="ECO:0000256" key="6">
    <source>
        <dbReference type="ARBA" id="ARBA00022694"/>
    </source>
</evidence>
<evidence type="ECO:0000256" key="5">
    <source>
        <dbReference type="ARBA" id="ARBA00022679"/>
    </source>
</evidence>
<dbReference type="PANTHER" id="PTHR12729">
    <property type="entry name" value="TRNA(HIS) GUANYLYLTRANSFERASE-RELATED"/>
    <property type="match status" value="1"/>
</dbReference>
<dbReference type="PANTHER" id="PTHR12729:SF6">
    <property type="entry name" value="TRNA(HIS) GUANYLYLTRANSFERASE-RELATED"/>
    <property type="match status" value="1"/>
</dbReference>
<dbReference type="RefSeq" id="XP_066657843.1">
    <property type="nucleotide sequence ID" value="XM_066803930.1"/>
</dbReference>
<keyword evidence="10 13" id="KW-0460">Magnesium</keyword>
<comment type="cofactor">
    <cofactor evidence="1 13">
        <name>Mg(2+)</name>
        <dbReference type="ChEBI" id="CHEBI:18420"/>
    </cofactor>
</comment>
<reference evidence="17 18" key="1">
    <citation type="submission" date="2024-04" db="EMBL/GenBank/DDBJ databases">
        <title>Phyllosticta paracitricarpa is synonymous to the EU quarantine fungus P. citricarpa based on phylogenomic analyses.</title>
        <authorList>
            <consortium name="Lawrence Berkeley National Laboratory"/>
            <person name="Van ingen-buijs V.A."/>
            <person name="Van westerhoven A.C."/>
            <person name="Haridas S."/>
            <person name="Skiadas P."/>
            <person name="Martin F."/>
            <person name="Groenewald J.Z."/>
            <person name="Crous P.W."/>
            <person name="Seidl M.F."/>
        </authorList>
    </citation>
    <scope>NUCLEOTIDE SEQUENCE [LARGE SCALE GENOMIC DNA]</scope>
    <source>
        <strain evidence="17 18">CPC 17464</strain>
    </source>
</reference>
<evidence type="ECO:0000259" key="15">
    <source>
        <dbReference type="Pfam" id="PF04446"/>
    </source>
</evidence>
<evidence type="ECO:0000256" key="12">
    <source>
        <dbReference type="ARBA" id="ARBA00032480"/>
    </source>
</evidence>
<dbReference type="InterPro" id="IPR007537">
    <property type="entry name" value="tRNAHis_GuaTrfase_Thg1"/>
</dbReference>
<name>A0ABR1M0C8_9PEZI</name>
<keyword evidence="9 13" id="KW-0547">Nucleotide-binding</keyword>
<gene>
    <name evidence="17" type="ORF">J3D65DRAFT_691993</name>
</gene>
<evidence type="ECO:0000256" key="8">
    <source>
        <dbReference type="ARBA" id="ARBA00022723"/>
    </source>
</evidence>
<evidence type="ECO:0000259" key="16">
    <source>
        <dbReference type="Pfam" id="PF14413"/>
    </source>
</evidence>
<organism evidence="17 18">
    <name type="scientific">Phyllosticta citribraziliensis</name>
    <dbReference type="NCBI Taxonomy" id="989973"/>
    <lineage>
        <taxon>Eukaryota</taxon>
        <taxon>Fungi</taxon>
        <taxon>Dikarya</taxon>
        <taxon>Ascomycota</taxon>
        <taxon>Pezizomycotina</taxon>
        <taxon>Dothideomycetes</taxon>
        <taxon>Dothideomycetes incertae sedis</taxon>
        <taxon>Botryosphaeriales</taxon>
        <taxon>Phyllostictaceae</taxon>
        <taxon>Phyllosticta</taxon>
    </lineage>
</organism>